<keyword evidence="3" id="KW-1185">Reference proteome</keyword>
<evidence type="ECO:0000256" key="1">
    <source>
        <dbReference type="SAM" id="MobiDB-lite"/>
    </source>
</evidence>
<sequence>MPTPKQLFHVALAAGCFLSTTPAEARFGKSRGSSGSSSSGSRSSGGSGSRASGGSSSGSGSRASGRYTEWKEHAHGASSQGQRVHDATPVGQDSDDDDSPNPGGGRPDKGPRRPVIVPVPGWIAIDGTYIPYHRYRPYPVATQEPDEPSHPVMVRMGVEGHAVRDGGSVGFNLGFEERHWGISTRFTGLSLNTDDGTPGQDHIHLAEAHVTFAPVVGERGRLRMEGGVAAARAPDVTFIGPSLALSFERCLLGPLDLEGRLQWVPVPHLQLDGQAALAVHLGVLTLRAGWRGLLLDDRGHVDGVVHRDRMGGPFAGLGLSF</sequence>
<organism evidence="2 3">
    <name type="scientific">Archangium minus</name>
    <dbReference type="NCBI Taxonomy" id="83450"/>
    <lineage>
        <taxon>Bacteria</taxon>
        <taxon>Pseudomonadati</taxon>
        <taxon>Myxococcota</taxon>
        <taxon>Myxococcia</taxon>
        <taxon>Myxococcales</taxon>
        <taxon>Cystobacterineae</taxon>
        <taxon>Archangiaceae</taxon>
        <taxon>Archangium</taxon>
    </lineage>
</organism>
<reference evidence="2 3" key="1">
    <citation type="submission" date="2019-08" db="EMBL/GenBank/DDBJ databases">
        <title>Archangium and Cystobacter genomes.</title>
        <authorList>
            <person name="Chen I.-C.K."/>
            <person name="Wielgoss S."/>
        </authorList>
    </citation>
    <scope>NUCLEOTIDE SEQUENCE [LARGE SCALE GENOMIC DNA]</scope>
    <source>
        <strain evidence="2 3">Cbm 6</strain>
    </source>
</reference>
<proteinExistence type="predicted"/>
<accession>A0ABY9WJG6</accession>
<name>A0ABY9WJG6_9BACT</name>
<feature type="compositionally biased region" description="Low complexity" evidence="1">
    <location>
        <begin position="49"/>
        <end position="66"/>
    </location>
</feature>
<gene>
    <name evidence="2" type="ORF">F0U60_01405</name>
</gene>
<evidence type="ECO:0000313" key="3">
    <source>
        <dbReference type="Proteomes" id="UP001611383"/>
    </source>
</evidence>
<dbReference type="PROSITE" id="PS51257">
    <property type="entry name" value="PROKAR_LIPOPROTEIN"/>
    <property type="match status" value="1"/>
</dbReference>
<feature type="region of interest" description="Disordered" evidence="1">
    <location>
        <begin position="25"/>
        <end position="116"/>
    </location>
</feature>
<dbReference type="RefSeq" id="WP_395813099.1">
    <property type="nucleotide sequence ID" value="NZ_CP043494.1"/>
</dbReference>
<evidence type="ECO:0000313" key="2">
    <source>
        <dbReference type="EMBL" id="WNG42896.1"/>
    </source>
</evidence>
<dbReference type="Proteomes" id="UP001611383">
    <property type="component" value="Chromosome"/>
</dbReference>
<protein>
    <submittedName>
        <fullName evidence="2">Uncharacterized protein</fullName>
    </submittedName>
</protein>
<feature type="compositionally biased region" description="Low complexity" evidence="1">
    <location>
        <begin position="30"/>
        <end position="42"/>
    </location>
</feature>
<dbReference type="EMBL" id="CP043494">
    <property type="protein sequence ID" value="WNG42896.1"/>
    <property type="molecule type" value="Genomic_DNA"/>
</dbReference>